<feature type="transmembrane region" description="Helical" evidence="5">
    <location>
        <begin position="189"/>
        <end position="208"/>
    </location>
</feature>
<comment type="similarity">
    <text evidence="5">Belongs to the binding-protein-dependent transport system permease family.</text>
</comment>
<comment type="subcellular location">
    <subcellularLocation>
        <location evidence="1 5">Cell membrane</location>
        <topology evidence="1 5">Multi-pass membrane protein</topology>
    </subcellularLocation>
</comment>
<feature type="transmembrane region" description="Helical" evidence="5">
    <location>
        <begin position="136"/>
        <end position="161"/>
    </location>
</feature>
<reference evidence="7 8" key="1">
    <citation type="submission" date="2019-06" db="EMBL/GenBank/DDBJ databases">
        <title>Genome sequence of Janthinobacterium lividum UCD_MED1.</title>
        <authorList>
            <person name="De Leon M.E."/>
            <person name="Jospin G."/>
        </authorList>
    </citation>
    <scope>NUCLEOTIDE SEQUENCE [LARGE SCALE GENOMIC DNA]</scope>
    <source>
        <strain evidence="7 8">UCD_MED1</strain>
    </source>
</reference>
<feature type="transmembrane region" description="Helical" evidence="5">
    <location>
        <begin position="289"/>
        <end position="308"/>
    </location>
</feature>
<dbReference type="GO" id="GO:0005886">
    <property type="term" value="C:plasma membrane"/>
    <property type="evidence" value="ECO:0007669"/>
    <property type="project" value="UniProtKB-SubCell"/>
</dbReference>
<dbReference type="CDD" id="cd06261">
    <property type="entry name" value="TM_PBP2"/>
    <property type="match status" value="1"/>
</dbReference>
<evidence type="ECO:0000256" key="4">
    <source>
        <dbReference type="ARBA" id="ARBA00023136"/>
    </source>
</evidence>
<dbReference type="InterPro" id="IPR000515">
    <property type="entry name" value="MetI-like"/>
</dbReference>
<dbReference type="EMBL" id="VDGE01000001">
    <property type="protein sequence ID" value="TNC78588.1"/>
    <property type="molecule type" value="Genomic_DNA"/>
</dbReference>
<protein>
    <submittedName>
        <fullName evidence="7">ABC transporter permease</fullName>
    </submittedName>
</protein>
<dbReference type="PANTHER" id="PTHR43376">
    <property type="entry name" value="OLIGOPEPTIDE TRANSPORT SYSTEM PERMEASE PROTEIN"/>
    <property type="match status" value="1"/>
</dbReference>
<sequence>MGRRAAGYALALLALVSLDFALPLLMPGDPVTALLGQDALIELDAAERGALLARHGLGGGQPLWQLYLEHLAQLLRLDLGYSIRHGMPVADLLAQHLPWTVLLVACALALALMLGVVLGIEAAFAQGRAMDRALTAATLALDSIPPFALAMGLVMLFAYGLQWLPSNGAMAPFSTQTGMAAWLERAQHLVLPVCAMALPAAAGVFLSARATAVGVRQRTFMELARAQGVGPFALRYRHLAPNVLAVVLSRLGAVAARLVSGAVYAETVFAYPGINLVLTDAIVKHDYPLVRGALLATGLLLFAMNLLADALAGRLARRAQHAP</sequence>
<keyword evidence="3 5" id="KW-1133">Transmembrane helix</keyword>
<keyword evidence="4 5" id="KW-0472">Membrane</keyword>
<feature type="domain" description="ABC transmembrane type-1" evidence="6">
    <location>
        <begin position="97"/>
        <end position="312"/>
    </location>
</feature>
<evidence type="ECO:0000313" key="8">
    <source>
        <dbReference type="Proteomes" id="UP000305681"/>
    </source>
</evidence>
<name>A0A5C4NYI8_9BURK</name>
<keyword evidence="5" id="KW-0813">Transport</keyword>
<evidence type="ECO:0000313" key="7">
    <source>
        <dbReference type="EMBL" id="TNC78588.1"/>
    </source>
</evidence>
<accession>A0A5C4NYI8</accession>
<dbReference type="GO" id="GO:0055085">
    <property type="term" value="P:transmembrane transport"/>
    <property type="evidence" value="ECO:0007669"/>
    <property type="project" value="InterPro"/>
</dbReference>
<organism evidence="7 8">
    <name type="scientific">Janthinobacterium lividum</name>
    <dbReference type="NCBI Taxonomy" id="29581"/>
    <lineage>
        <taxon>Bacteria</taxon>
        <taxon>Pseudomonadati</taxon>
        <taxon>Pseudomonadota</taxon>
        <taxon>Betaproteobacteria</taxon>
        <taxon>Burkholderiales</taxon>
        <taxon>Oxalobacteraceae</taxon>
        <taxon>Janthinobacterium</taxon>
    </lineage>
</organism>
<dbReference type="RefSeq" id="WP_139089685.1">
    <property type="nucleotide sequence ID" value="NZ_VDGE01000001.1"/>
</dbReference>
<dbReference type="AlphaFoldDB" id="A0A5C4NYI8"/>
<dbReference type="Proteomes" id="UP000305681">
    <property type="component" value="Unassembled WGS sequence"/>
</dbReference>
<proteinExistence type="inferred from homology"/>
<dbReference type="InterPro" id="IPR035906">
    <property type="entry name" value="MetI-like_sf"/>
</dbReference>
<dbReference type="PROSITE" id="PS50928">
    <property type="entry name" value="ABC_TM1"/>
    <property type="match status" value="1"/>
</dbReference>
<feature type="transmembrane region" description="Helical" evidence="5">
    <location>
        <begin position="97"/>
        <end position="124"/>
    </location>
</feature>
<dbReference type="Pfam" id="PF00528">
    <property type="entry name" value="BPD_transp_1"/>
    <property type="match status" value="1"/>
</dbReference>
<evidence type="ECO:0000256" key="5">
    <source>
        <dbReference type="RuleBase" id="RU363032"/>
    </source>
</evidence>
<evidence type="ECO:0000256" key="1">
    <source>
        <dbReference type="ARBA" id="ARBA00004651"/>
    </source>
</evidence>
<dbReference type="PANTHER" id="PTHR43376:SF1">
    <property type="entry name" value="OLIGOPEPTIDE TRANSPORT SYSTEM PERMEASE PROTEIN"/>
    <property type="match status" value="1"/>
</dbReference>
<comment type="caution">
    <text evidence="7">The sequence shown here is derived from an EMBL/GenBank/DDBJ whole genome shotgun (WGS) entry which is preliminary data.</text>
</comment>
<keyword evidence="2 5" id="KW-0812">Transmembrane</keyword>
<evidence type="ECO:0000256" key="2">
    <source>
        <dbReference type="ARBA" id="ARBA00022692"/>
    </source>
</evidence>
<evidence type="ECO:0000256" key="3">
    <source>
        <dbReference type="ARBA" id="ARBA00022989"/>
    </source>
</evidence>
<gene>
    <name evidence="7" type="ORF">FHI69_04710</name>
</gene>
<dbReference type="SUPFAM" id="SSF161098">
    <property type="entry name" value="MetI-like"/>
    <property type="match status" value="1"/>
</dbReference>
<evidence type="ECO:0000259" key="6">
    <source>
        <dbReference type="PROSITE" id="PS50928"/>
    </source>
</evidence>
<dbReference type="Gene3D" id="1.10.3720.10">
    <property type="entry name" value="MetI-like"/>
    <property type="match status" value="1"/>
</dbReference>